<evidence type="ECO:0000256" key="6">
    <source>
        <dbReference type="ARBA" id="ARBA00022692"/>
    </source>
</evidence>
<comment type="similarity">
    <text evidence="3 15">Belongs to the pex2/pex10/pex12 family.</text>
</comment>
<evidence type="ECO:0000256" key="2">
    <source>
        <dbReference type="ARBA" id="ARBA00004906"/>
    </source>
</evidence>
<keyword evidence="9" id="KW-0862">Zinc</keyword>
<dbReference type="InterPro" id="IPR013083">
    <property type="entry name" value="Znf_RING/FYVE/PHD"/>
</dbReference>
<proteinExistence type="inferred from homology"/>
<protein>
    <recommendedName>
        <fullName evidence="4 15">Peroxisome assembly protein 12</fullName>
    </recommendedName>
    <alternativeName>
        <fullName evidence="14 15">Peroxin-12</fullName>
    </alternativeName>
</protein>
<name>A0AAJ7BRS5_CEPCN</name>
<keyword evidence="8" id="KW-0863">Zinc-finger</keyword>
<dbReference type="Pfam" id="PF04757">
    <property type="entry name" value="Pex2_Pex12"/>
    <property type="match status" value="1"/>
</dbReference>
<keyword evidence="11" id="KW-1133">Transmembrane helix</keyword>
<evidence type="ECO:0000256" key="10">
    <source>
        <dbReference type="ARBA" id="ARBA00022927"/>
    </source>
</evidence>
<dbReference type="GO" id="GO:1990429">
    <property type="term" value="C:peroxisomal importomer complex"/>
    <property type="evidence" value="ECO:0007669"/>
    <property type="project" value="TreeGrafter"/>
</dbReference>
<evidence type="ECO:0000256" key="5">
    <source>
        <dbReference type="ARBA" id="ARBA00022448"/>
    </source>
</evidence>
<dbReference type="PANTHER" id="PTHR12888">
    <property type="entry name" value="PEROXISOME ASSEMBLY PROTEIN 12 PEROXIN-12"/>
    <property type="match status" value="1"/>
</dbReference>
<evidence type="ECO:0000259" key="16">
    <source>
        <dbReference type="Pfam" id="PF04757"/>
    </source>
</evidence>
<reference evidence="18" key="1">
    <citation type="submission" date="2025-08" db="UniProtKB">
        <authorList>
            <consortium name="RefSeq"/>
        </authorList>
    </citation>
    <scope>IDENTIFICATION</scope>
</reference>
<dbReference type="GO" id="GO:0005778">
    <property type="term" value="C:peroxisomal membrane"/>
    <property type="evidence" value="ECO:0007669"/>
    <property type="project" value="UniProtKB-SubCell"/>
</dbReference>
<organism evidence="17 18">
    <name type="scientific">Cephus cinctus</name>
    <name type="common">Wheat stem sawfly</name>
    <dbReference type="NCBI Taxonomy" id="211228"/>
    <lineage>
        <taxon>Eukaryota</taxon>
        <taxon>Metazoa</taxon>
        <taxon>Ecdysozoa</taxon>
        <taxon>Arthropoda</taxon>
        <taxon>Hexapoda</taxon>
        <taxon>Insecta</taxon>
        <taxon>Pterygota</taxon>
        <taxon>Neoptera</taxon>
        <taxon>Endopterygota</taxon>
        <taxon>Hymenoptera</taxon>
        <taxon>Cephoidea</taxon>
        <taxon>Cephidae</taxon>
        <taxon>Cephus</taxon>
    </lineage>
</organism>
<dbReference type="AlphaFoldDB" id="A0AAJ7BRS5"/>
<dbReference type="GeneID" id="107266640"/>
<evidence type="ECO:0000256" key="7">
    <source>
        <dbReference type="ARBA" id="ARBA00022723"/>
    </source>
</evidence>
<dbReference type="CDD" id="cd16451">
    <property type="entry name" value="mRING_PEX12"/>
    <property type="match status" value="1"/>
</dbReference>
<dbReference type="PIRSF" id="PIRSF038074">
    <property type="entry name" value="Peroxisome_assembly_p12"/>
    <property type="match status" value="1"/>
</dbReference>
<feature type="domain" description="Pex N-terminal" evidence="16">
    <location>
        <begin position="25"/>
        <end position="248"/>
    </location>
</feature>
<keyword evidence="12 15" id="KW-0472">Membrane</keyword>
<evidence type="ECO:0000256" key="13">
    <source>
        <dbReference type="ARBA" id="ARBA00023140"/>
    </source>
</evidence>
<dbReference type="GO" id="GO:0006513">
    <property type="term" value="P:protein monoubiquitination"/>
    <property type="evidence" value="ECO:0007669"/>
    <property type="project" value="TreeGrafter"/>
</dbReference>
<evidence type="ECO:0000256" key="15">
    <source>
        <dbReference type="PIRNR" id="PIRNR038074"/>
    </source>
</evidence>
<dbReference type="CTD" id="5193"/>
<gene>
    <name evidence="18" type="primary">LOC107266640</name>
</gene>
<sequence>MAERGAHLTGTSHAKPSIFEIVAQDSLYSTLQPALKQIISFLVSCNPARYGWLHQWSDETYLIFNTFLQNYYLKNYSASFSETFYGLKRISLSEPKKRGRLSGKQKNLSLIFLVLGPYFKDKITKFSNEQRLNELDGQLSKKGWQRLLSKYIAKGHTIFHILGEVLALYQYLLYISNLSSYPTPFLWFASLTLTYADPQISLTTADLLRKIKLGTFNFKDGIELFQQTVTCSLEFGAFFLQFLQWWNQEHYYKSLTTVPIPPAPVVPESAKKYAGICPICHKKRRIDTGVAVSGYVFCYQCILIEIRRNGRCPVTHYPAKEDDLVRLYIE</sequence>
<dbReference type="RefSeq" id="XP_015592814.1">
    <property type="nucleotide sequence ID" value="XM_015737328.2"/>
</dbReference>
<comment type="subcellular location">
    <subcellularLocation>
        <location evidence="1">Peroxisome membrane</location>
        <topology evidence="1">Multi-pass membrane protein</topology>
    </subcellularLocation>
</comment>
<dbReference type="GO" id="GO:0016558">
    <property type="term" value="P:protein import into peroxisome matrix"/>
    <property type="evidence" value="ECO:0007669"/>
    <property type="project" value="UniProtKB-UniRule"/>
</dbReference>
<dbReference type="PANTHER" id="PTHR12888:SF0">
    <property type="entry name" value="PEROXISOME ASSEMBLY PROTEIN 12"/>
    <property type="match status" value="1"/>
</dbReference>
<keyword evidence="5" id="KW-0813">Transport</keyword>
<evidence type="ECO:0000256" key="4">
    <source>
        <dbReference type="ARBA" id="ARBA00018980"/>
    </source>
</evidence>
<dbReference type="Proteomes" id="UP000694920">
    <property type="component" value="Unplaced"/>
</dbReference>
<comment type="pathway">
    <text evidence="2">Protein modification; protein ubiquitination.</text>
</comment>
<evidence type="ECO:0000256" key="14">
    <source>
        <dbReference type="ARBA" id="ARBA00029692"/>
    </source>
</evidence>
<keyword evidence="7" id="KW-0479">Metal-binding</keyword>
<keyword evidence="17" id="KW-1185">Reference proteome</keyword>
<dbReference type="GO" id="GO:0008270">
    <property type="term" value="F:zinc ion binding"/>
    <property type="evidence" value="ECO:0007669"/>
    <property type="project" value="UniProtKB-KW"/>
</dbReference>
<accession>A0AAJ7BRS5</accession>
<keyword evidence="10" id="KW-0653">Protein transport</keyword>
<evidence type="ECO:0000313" key="18">
    <source>
        <dbReference type="RefSeq" id="XP_015592814.1"/>
    </source>
</evidence>
<dbReference type="SUPFAM" id="SSF57850">
    <property type="entry name" value="RING/U-box"/>
    <property type="match status" value="1"/>
</dbReference>
<evidence type="ECO:0000313" key="17">
    <source>
        <dbReference type="Proteomes" id="UP000694920"/>
    </source>
</evidence>
<keyword evidence="6" id="KW-0812">Transmembrane</keyword>
<dbReference type="InterPro" id="IPR006845">
    <property type="entry name" value="Pex_N"/>
</dbReference>
<dbReference type="InterPro" id="IPR017375">
    <property type="entry name" value="PEX12"/>
</dbReference>
<evidence type="ECO:0000256" key="8">
    <source>
        <dbReference type="ARBA" id="ARBA00022771"/>
    </source>
</evidence>
<dbReference type="KEGG" id="ccin:107266640"/>
<dbReference type="Gene3D" id="3.30.40.10">
    <property type="entry name" value="Zinc/RING finger domain, C3HC4 (zinc finger)"/>
    <property type="match status" value="1"/>
</dbReference>
<evidence type="ECO:0000256" key="3">
    <source>
        <dbReference type="ARBA" id="ARBA00008704"/>
    </source>
</evidence>
<evidence type="ECO:0000256" key="9">
    <source>
        <dbReference type="ARBA" id="ARBA00022833"/>
    </source>
</evidence>
<comment type="function">
    <text evidence="15">Component of a retrotranslocation channel required for peroxisome organization by mediating export of the PEX5 receptor from peroxisomes to the cytosol, thereby promoting PEX5 recycling.</text>
</comment>
<evidence type="ECO:0000256" key="11">
    <source>
        <dbReference type="ARBA" id="ARBA00022989"/>
    </source>
</evidence>
<evidence type="ECO:0000256" key="12">
    <source>
        <dbReference type="ARBA" id="ARBA00023136"/>
    </source>
</evidence>
<dbReference type="GO" id="GO:0004842">
    <property type="term" value="F:ubiquitin-protein transferase activity"/>
    <property type="evidence" value="ECO:0007669"/>
    <property type="project" value="TreeGrafter"/>
</dbReference>
<keyword evidence="13 15" id="KW-0576">Peroxisome</keyword>
<evidence type="ECO:0000256" key="1">
    <source>
        <dbReference type="ARBA" id="ARBA00004585"/>
    </source>
</evidence>